<accession>A0A938XDS4</accession>
<dbReference type="Proteomes" id="UP000705508">
    <property type="component" value="Unassembled WGS sequence"/>
</dbReference>
<sequence length="275" mass="32784">MVKFEIVNIIICYNNGQEVIEYIDSMKNHIFIEKVCFVITMNSWTENDKVIIDDYLEKTKLSVVVCDPKSNIGYMNGLLYGYRYFRKKYEEPKFVIMSNTDIMISDKLYYKNLLEEEYEENVGCIGPSIFVKGKNTYDNPVCEKRRTIQEMNSIIRKFTMPIFREIYVYLSTIKGYFVKNIKTESRYVYEVHGCYFILTGKFADKIKNLEYGVLMYSEESYIAELIYRLGMQTFYDSSLEIIHLEHSTTKFVKCSKIAKYIQESMVYIREEFYEK</sequence>
<gene>
    <name evidence="2" type="ORF">H6A20_09345</name>
</gene>
<dbReference type="Pfam" id="PF00535">
    <property type="entry name" value="Glycos_transf_2"/>
    <property type="match status" value="1"/>
</dbReference>
<dbReference type="Gene3D" id="3.90.550.10">
    <property type="entry name" value="Spore Coat Polysaccharide Biosynthesis Protein SpsA, Chain A"/>
    <property type="match status" value="1"/>
</dbReference>
<reference evidence="2" key="2">
    <citation type="journal article" date="2021" name="Sci. Rep.">
        <title>The distribution of antibiotic resistance genes in chicken gut microbiota commensals.</title>
        <authorList>
            <person name="Juricova H."/>
            <person name="Matiasovicova J."/>
            <person name="Kubasova T."/>
            <person name="Cejkova D."/>
            <person name="Rychlik I."/>
        </authorList>
    </citation>
    <scope>NUCLEOTIDE SEQUENCE</scope>
    <source>
        <strain evidence="2">An582</strain>
    </source>
</reference>
<organism evidence="2 3">
    <name type="scientific">Mordavella massiliensis</name>
    <dbReference type="NCBI Taxonomy" id="1871024"/>
    <lineage>
        <taxon>Bacteria</taxon>
        <taxon>Bacillati</taxon>
        <taxon>Bacillota</taxon>
        <taxon>Clostridia</taxon>
        <taxon>Eubacteriales</taxon>
        <taxon>Clostridiaceae</taxon>
        <taxon>Mordavella</taxon>
    </lineage>
</organism>
<evidence type="ECO:0000313" key="2">
    <source>
        <dbReference type="EMBL" id="MBM6948853.1"/>
    </source>
</evidence>
<comment type="caution">
    <text evidence="2">The sequence shown here is derived from an EMBL/GenBank/DDBJ whole genome shotgun (WGS) entry which is preliminary data.</text>
</comment>
<name>A0A938XDS4_9CLOT</name>
<proteinExistence type="predicted"/>
<dbReference type="EMBL" id="JACJKS010000013">
    <property type="protein sequence ID" value="MBM6948853.1"/>
    <property type="molecule type" value="Genomic_DNA"/>
</dbReference>
<dbReference type="RefSeq" id="WP_204906858.1">
    <property type="nucleotide sequence ID" value="NZ_JACJKS010000013.1"/>
</dbReference>
<evidence type="ECO:0000313" key="3">
    <source>
        <dbReference type="Proteomes" id="UP000705508"/>
    </source>
</evidence>
<dbReference type="InterPro" id="IPR029044">
    <property type="entry name" value="Nucleotide-diphossugar_trans"/>
</dbReference>
<dbReference type="AlphaFoldDB" id="A0A938XDS4"/>
<evidence type="ECO:0000259" key="1">
    <source>
        <dbReference type="Pfam" id="PF00535"/>
    </source>
</evidence>
<dbReference type="InterPro" id="IPR001173">
    <property type="entry name" value="Glyco_trans_2-like"/>
</dbReference>
<dbReference type="SUPFAM" id="SSF53448">
    <property type="entry name" value="Nucleotide-diphospho-sugar transferases"/>
    <property type="match status" value="1"/>
</dbReference>
<reference evidence="2" key="1">
    <citation type="submission" date="2020-08" db="EMBL/GenBank/DDBJ databases">
        <authorList>
            <person name="Cejkova D."/>
            <person name="Kubasova T."/>
            <person name="Jahodarova E."/>
            <person name="Rychlik I."/>
        </authorList>
    </citation>
    <scope>NUCLEOTIDE SEQUENCE</scope>
    <source>
        <strain evidence="2">An582</strain>
    </source>
</reference>
<feature type="domain" description="Glycosyltransferase 2-like" evidence="1">
    <location>
        <begin position="9"/>
        <end position="149"/>
    </location>
</feature>
<protein>
    <recommendedName>
        <fullName evidence="1">Glycosyltransferase 2-like domain-containing protein</fullName>
    </recommendedName>
</protein>